<feature type="region of interest" description="Disordered" evidence="1">
    <location>
        <begin position="1"/>
        <end position="31"/>
    </location>
</feature>
<keyword evidence="4" id="KW-1185">Reference proteome</keyword>
<proteinExistence type="predicted"/>
<reference evidence="3 4" key="2">
    <citation type="submission" date="2018-10" db="EMBL/GenBank/DDBJ databases">
        <authorList>
            <consortium name="Pathogen Informatics"/>
        </authorList>
    </citation>
    <scope>NUCLEOTIDE SEQUENCE [LARGE SCALE GENOMIC DNA]</scope>
</reference>
<gene>
    <name evidence="3" type="ORF">EVEC_LOCUS12113</name>
</gene>
<dbReference type="OrthoDB" id="27601at2759"/>
<dbReference type="Pfam" id="PF01702">
    <property type="entry name" value="TGT"/>
    <property type="match status" value="2"/>
</dbReference>
<dbReference type="PANTHER" id="PTHR46064:SF1">
    <property type="entry name" value="QUEUINE TRNA-RIBOSYLTRANSFERASE ACCESSORY SUBUNIT 2"/>
    <property type="match status" value="1"/>
</dbReference>
<dbReference type="Gene3D" id="3.20.20.105">
    <property type="entry name" value="Queuine tRNA-ribosyltransferase-like"/>
    <property type="match status" value="1"/>
</dbReference>
<protein>
    <submittedName>
        <fullName evidence="5">TGT domain-containing protein</fullName>
    </submittedName>
</protein>
<evidence type="ECO:0000256" key="1">
    <source>
        <dbReference type="SAM" id="MobiDB-lite"/>
    </source>
</evidence>
<organism evidence="5">
    <name type="scientific">Enterobius vermicularis</name>
    <name type="common">Human pinworm</name>
    <dbReference type="NCBI Taxonomy" id="51028"/>
    <lineage>
        <taxon>Eukaryota</taxon>
        <taxon>Metazoa</taxon>
        <taxon>Ecdysozoa</taxon>
        <taxon>Nematoda</taxon>
        <taxon>Chromadorea</taxon>
        <taxon>Rhabditida</taxon>
        <taxon>Spirurina</taxon>
        <taxon>Oxyuridomorpha</taxon>
        <taxon>Oxyuroidea</taxon>
        <taxon>Oxyuridae</taxon>
        <taxon>Enterobius</taxon>
    </lineage>
</organism>
<dbReference type="WBParaSite" id="EVEC_0001294601-mRNA-1">
    <property type="protein sequence ID" value="EVEC_0001294601-mRNA-1"/>
    <property type="gene ID" value="EVEC_0001294601"/>
</dbReference>
<feature type="compositionally biased region" description="Acidic residues" evidence="1">
    <location>
        <begin position="11"/>
        <end position="23"/>
    </location>
</feature>
<evidence type="ECO:0000313" key="4">
    <source>
        <dbReference type="Proteomes" id="UP000274131"/>
    </source>
</evidence>
<feature type="domain" description="tRNA-guanine(15) transglycosylase-like" evidence="2">
    <location>
        <begin position="177"/>
        <end position="358"/>
    </location>
</feature>
<dbReference type="GO" id="GO:0006400">
    <property type="term" value="P:tRNA modification"/>
    <property type="evidence" value="ECO:0007669"/>
    <property type="project" value="InterPro"/>
</dbReference>
<sequence length="551" mass="62028">MNGVYRHEDNGEVDSWSEGEYSSDTDAPSERNYMGYEAIRSEPESVRQEAVFSFQQQDSGAFDGLPSSVKQEFEKALETSNKFIDDELISIPHRPQPIELDTSKIEEIKKMMSSFVLPSPSWAENINDDDFKRTCEIFISLLYSLLFHQMVKFFVEGKSVHGRIGQVLKWGQTELLYQTPSCLIYSSAGHIPHLTWEVVSKWHKFAQRPIFQLNLPSIYEALPAIEKFGKGVGDFCGIPEGSIIHLSLFDPLIQLSSEFNDKKSIALWTKAGRRNITVKDYCEIITSCKPDSYETLLDYDTLPGCSNKRITKAVSRTIGFVKEMVEEGSLPDKGSMFVTLGGGPSVYHRTALAKQLGNSVPASGFVLDLFTLIRNRQRPVRRPMKRTKDDSEEQINHVANNDGSQRETYDSSDFSANPHNKFHFESDLAEYLINPVVNELPAGLIRFAPGPFSPSEVTALIRLGVDLFDSSFATFLAEEGKLLKLGGDFPNSSSYRILDLSDTEKFADKFVKPFEDCGCYTCTNYTLGYLNHLYNTKELLGPILNTLFVVS</sequence>
<dbReference type="AlphaFoldDB" id="A0A0N4VPL7"/>
<dbReference type="STRING" id="51028.A0A0N4VPL7"/>
<dbReference type="PANTHER" id="PTHR46064">
    <property type="entry name" value="QUEUINE TRNA-RIBOSYLTRANSFERASE ACCESSORY SUBUNIT 2"/>
    <property type="match status" value="1"/>
</dbReference>
<dbReference type="InterPro" id="IPR002616">
    <property type="entry name" value="tRNA_ribo_trans-like"/>
</dbReference>
<evidence type="ECO:0000259" key="2">
    <source>
        <dbReference type="Pfam" id="PF01702"/>
    </source>
</evidence>
<evidence type="ECO:0000313" key="3">
    <source>
        <dbReference type="EMBL" id="VDD97362.1"/>
    </source>
</evidence>
<accession>A0A0N4VPL7</accession>
<feature type="compositionally biased region" description="Basic and acidic residues" evidence="1">
    <location>
        <begin position="1"/>
        <end position="10"/>
    </location>
</feature>
<dbReference type="InterPro" id="IPR050852">
    <property type="entry name" value="Queuine_tRNA-ribosyltrfase"/>
</dbReference>
<dbReference type="EMBL" id="UXUI01013491">
    <property type="protein sequence ID" value="VDD97362.1"/>
    <property type="molecule type" value="Genomic_DNA"/>
</dbReference>
<dbReference type="NCBIfam" id="TIGR00449">
    <property type="entry name" value="tgt_general"/>
    <property type="match status" value="1"/>
</dbReference>
<name>A0A0N4VPL7_ENTVE</name>
<dbReference type="InterPro" id="IPR036511">
    <property type="entry name" value="TGT-like_sf"/>
</dbReference>
<dbReference type="Proteomes" id="UP000274131">
    <property type="component" value="Unassembled WGS sequence"/>
</dbReference>
<evidence type="ECO:0000313" key="5">
    <source>
        <dbReference type="WBParaSite" id="EVEC_0001294601-mRNA-1"/>
    </source>
</evidence>
<feature type="domain" description="tRNA-guanine(15) transglycosylase-like" evidence="2">
    <location>
        <begin position="433"/>
        <end position="547"/>
    </location>
</feature>
<dbReference type="SUPFAM" id="SSF51713">
    <property type="entry name" value="tRNA-guanine transglycosylase"/>
    <property type="match status" value="1"/>
</dbReference>
<reference evidence="5" key="1">
    <citation type="submission" date="2017-02" db="UniProtKB">
        <authorList>
            <consortium name="WormBaseParasite"/>
        </authorList>
    </citation>
    <scope>IDENTIFICATION</scope>
</reference>
<dbReference type="Pfam" id="PF06910">
    <property type="entry name" value="MEA1"/>
    <property type="match status" value="1"/>
</dbReference>